<evidence type="ECO:0000256" key="1">
    <source>
        <dbReference type="SAM" id="SignalP"/>
    </source>
</evidence>
<evidence type="ECO:0000313" key="2">
    <source>
        <dbReference type="EMBL" id="TLM76644.1"/>
    </source>
</evidence>
<sequence>MPVSPSHAAREKHPLTLHGGVVALSLFALACMPAEAADEVLETIEVIGTSQSLQKDSAEVTLTPGGVNLVDMNKARKRNMVKVRWRHGSISPP</sequence>
<protein>
    <recommendedName>
        <fullName evidence="4">Auto-transporter adhesin head GIN domain-containing protein</fullName>
    </recommendedName>
</protein>
<keyword evidence="3" id="KW-1185">Reference proteome</keyword>
<feature type="chain" id="PRO_5045621177" description="Auto-transporter adhesin head GIN domain-containing protein" evidence="1">
    <location>
        <begin position="37"/>
        <end position="93"/>
    </location>
</feature>
<proteinExistence type="predicted"/>
<dbReference type="Proteomes" id="UP000306791">
    <property type="component" value="Unassembled WGS sequence"/>
</dbReference>
<comment type="caution">
    <text evidence="2">The sequence shown here is derived from an EMBL/GenBank/DDBJ whole genome shotgun (WGS) entry which is preliminary data.</text>
</comment>
<evidence type="ECO:0008006" key="4">
    <source>
        <dbReference type="Google" id="ProtNLM"/>
    </source>
</evidence>
<evidence type="ECO:0000313" key="3">
    <source>
        <dbReference type="Proteomes" id="UP000306791"/>
    </source>
</evidence>
<organism evidence="2 3">
    <name type="scientific">Microbulbifer harenosus</name>
    <dbReference type="NCBI Taxonomy" id="2576840"/>
    <lineage>
        <taxon>Bacteria</taxon>
        <taxon>Pseudomonadati</taxon>
        <taxon>Pseudomonadota</taxon>
        <taxon>Gammaproteobacteria</taxon>
        <taxon>Cellvibrionales</taxon>
        <taxon>Microbulbiferaceae</taxon>
        <taxon>Microbulbifer</taxon>
    </lineage>
</organism>
<accession>A0ABY2UI00</accession>
<keyword evidence="1" id="KW-0732">Signal</keyword>
<dbReference type="EMBL" id="VANI01000013">
    <property type="protein sequence ID" value="TLM76644.1"/>
    <property type="molecule type" value="Genomic_DNA"/>
</dbReference>
<name>A0ABY2UI00_9GAMM</name>
<gene>
    <name evidence="2" type="ORF">FDY93_13040</name>
</gene>
<reference evidence="2 3" key="1">
    <citation type="submission" date="2019-05" db="EMBL/GenBank/DDBJ databases">
        <title>Microbulbifer harenosus sp. nov., an alginate-degrading bacterium isolated from coastal sand.</title>
        <authorList>
            <person name="Huang H."/>
            <person name="Mo K."/>
            <person name="Bao S."/>
        </authorList>
    </citation>
    <scope>NUCLEOTIDE SEQUENCE [LARGE SCALE GENOMIC DNA]</scope>
    <source>
        <strain evidence="2 3">HB161719</strain>
    </source>
</reference>
<feature type="signal peptide" evidence="1">
    <location>
        <begin position="1"/>
        <end position="36"/>
    </location>
</feature>